<dbReference type="Proteomes" id="UP001154282">
    <property type="component" value="Unassembled WGS sequence"/>
</dbReference>
<reference evidence="7" key="1">
    <citation type="submission" date="2022-08" db="EMBL/GenBank/DDBJ databases">
        <authorList>
            <person name="Gutierrez-Valencia J."/>
        </authorList>
    </citation>
    <scope>NUCLEOTIDE SEQUENCE</scope>
</reference>
<protein>
    <recommendedName>
        <fullName evidence="5">Phospholipase A1</fullName>
        <ecNumber evidence="5">3.1.1.-</ecNumber>
    </recommendedName>
</protein>
<feature type="domain" description="Fungal lipase-type" evidence="6">
    <location>
        <begin position="126"/>
        <end position="283"/>
    </location>
</feature>
<dbReference type="GO" id="GO:0016042">
    <property type="term" value="P:lipid catabolic process"/>
    <property type="evidence" value="ECO:0007669"/>
    <property type="project" value="UniProtKB-UniRule"/>
</dbReference>
<dbReference type="Pfam" id="PF01764">
    <property type="entry name" value="Lipase_3"/>
    <property type="match status" value="1"/>
</dbReference>
<dbReference type="GO" id="GO:0008970">
    <property type="term" value="F:phospholipase A1 activity"/>
    <property type="evidence" value="ECO:0007669"/>
    <property type="project" value="UniProtKB-UniRule"/>
</dbReference>
<dbReference type="Gene3D" id="3.40.50.1820">
    <property type="entry name" value="alpha/beta hydrolase"/>
    <property type="match status" value="1"/>
</dbReference>
<evidence type="ECO:0000256" key="5">
    <source>
        <dbReference type="RuleBase" id="RU367093"/>
    </source>
</evidence>
<dbReference type="InterPro" id="IPR029058">
    <property type="entry name" value="AB_hydrolase_fold"/>
</dbReference>
<proteinExistence type="inferred from homology"/>
<dbReference type="EC" id="3.1.1.-" evidence="5"/>
<evidence type="ECO:0000256" key="3">
    <source>
        <dbReference type="ARBA" id="ARBA00022963"/>
    </source>
</evidence>
<dbReference type="InterPro" id="IPR033556">
    <property type="entry name" value="PLA"/>
</dbReference>
<keyword evidence="2 5" id="KW-0378">Hydrolase</keyword>
<organism evidence="7 8">
    <name type="scientific">Linum tenue</name>
    <dbReference type="NCBI Taxonomy" id="586396"/>
    <lineage>
        <taxon>Eukaryota</taxon>
        <taxon>Viridiplantae</taxon>
        <taxon>Streptophyta</taxon>
        <taxon>Embryophyta</taxon>
        <taxon>Tracheophyta</taxon>
        <taxon>Spermatophyta</taxon>
        <taxon>Magnoliopsida</taxon>
        <taxon>eudicotyledons</taxon>
        <taxon>Gunneridae</taxon>
        <taxon>Pentapetalae</taxon>
        <taxon>rosids</taxon>
        <taxon>fabids</taxon>
        <taxon>Malpighiales</taxon>
        <taxon>Linaceae</taxon>
        <taxon>Linum</taxon>
    </lineage>
</organism>
<keyword evidence="4 5" id="KW-0443">Lipid metabolism</keyword>
<dbReference type="InterPro" id="IPR002921">
    <property type="entry name" value="Fungal_lipase-type"/>
</dbReference>
<evidence type="ECO:0000259" key="6">
    <source>
        <dbReference type="Pfam" id="PF01764"/>
    </source>
</evidence>
<gene>
    <name evidence="7" type="ORF">LITE_LOCUS31714</name>
</gene>
<dbReference type="PANTHER" id="PTHR31828:SF20">
    <property type="entry name" value="PHOSPHOLIPASE A1"/>
    <property type="match status" value="1"/>
</dbReference>
<comment type="function">
    <text evidence="5">Acylhydrolase that catalyzes the hydrolysis of phospholipids at the sn-1 position.</text>
</comment>
<dbReference type="AlphaFoldDB" id="A0AAV0N572"/>
<evidence type="ECO:0000313" key="7">
    <source>
        <dbReference type="EMBL" id="CAI0453745.1"/>
    </source>
</evidence>
<evidence type="ECO:0000256" key="2">
    <source>
        <dbReference type="ARBA" id="ARBA00022801"/>
    </source>
</evidence>
<evidence type="ECO:0000256" key="4">
    <source>
        <dbReference type="ARBA" id="ARBA00023098"/>
    </source>
</evidence>
<evidence type="ECO:0000256" key="1">
    <source>
        <dbReference type="ARBA" id="ARBA00010701"/>
    </source>
</evidence>
<dbReference type="EMBL" id="CAMGYJ010000008">
    <property type="protein sequence ID" value="CAI0453745.1"/>
    <property type="molecule type" value="Genomic_DNA"/>
</dbReference>
<sequence>MGSIATNWKKLSGENNWDGLLEPLDADLRRYLIHYGERLQSVHDAFNGETLSTAYGLSRYPPENFFSHVFLQNGKPYKYQITNFFYAYSELALGDWVLAGQSAWIGYVAVSTEEGKSVLGRRDILVCWRGTETKLEWFADADFPAIPVGQVYGTTHNPKVHEGFFGVYTHNNPDSTYSKNSAREQVLAEVKKQVDKYRDEETSITVVGHSLGAALATLNAADIVANNYHKPTDSNVGCLVTAFAYASPLVGDKGFYNMFNALTDLRLLRVRNFFDPVPSLPPKIFGFEEVGKEIFMVIVSPFCKSPLDNPHNLELYMHGVAGWNGIMPFKLMVERDIALLNKGGDLLLKKHNVLGQLVSPSVQPKSHVEPDDSVRVGKPLDACCMAEWPFSPLGSLLS</sequence>
<keyword evidence="3 5" id="KW-0442">Lipid degradation</keyword>
<dbReference type="SUPFAM" id="SSF53474">
    <property type="entry name" value="alpha/beta-Hydrolases"/>
    <property type="match status" value="1"/>
</dbReference>
<dbReference type="CDD" id="cd00519">
    <property type="entry name" value="Lipase_3"/>
    <property type="match status" value="1"/>
</dbReference>
<comment type="similarity">
    <text evidence="1 5">Belongs to the AB hydrolase superfamily. Lipase family.</text>
</comment>
<name>A0AAV0N572_9ROSI</name>
<evidence type="ECO:0000313" key="8">
    <source>
        <dbReference type="Proteomes" id="UP001154282"/>
    </source>
</evidence>
<comment type="caution">
    <text evidence="7">The sequence shown here is derived from an EMBL/GenBank/DDBJ whole genome shotgun (WGS) entry which is preliminary data.</text>
</comment>
<dbReference type="PANTHER" id="PTHR31828">
    <property type="entry name" value="PHOSPHOLIPASE A1-IIGAMMA"/>
    <property type="match status" value="1"/>
</dbReference>
<keyword evidence="8" id="KW-1185">Reference proteome</keyword>
<accession>A0AAV0N572</accession>